<dbReference type="RefSeq" id="WP_077027986.1">
    <property type="nucleotide sequence ID" value="NZ_CP017641.1"/>
</dbReference>
<name>A0A1P8WSL4_9PLAN</name>
<feature type="compositionally biased region" description="Basic residues" evidence="1">
    <location>
        <begin position="234"/>
        <end position="245"/>
    </location>
</feature>
<evidence type="ECO:0000313" key="2">
    <source>
        <dbReference type="EMBL" id="APZ97041.1"/>
    </source>
</evidence>
<dbReference type="InterPro" id="IPR023170">
    <property type="entry name" value="HhH_base_excis_C"/>
</dbReference>
<organism evidence="2 3">
    <name type="scientific">Fuerstiella marisgermanici</name>
    <dbReference type="NCBI Taxonomy" id="1891926"/>
    <lineage>
        <taxon>Bacteria</taxon>
        <taxon>Pseudomonadati</taxon>
        <taxon>Planctomycetota</taxon>
        <taxon>Planctomycetia</taxon>
        <taxon>Planctomycetales</taxon>
        <taxon>Planctomycetaceae</taxon>
        <taxon>Fuerstiella</taxon>
    </lineage>
</organism>
<dbReference type="STRING" id="1891926.Fuma_06719"/>
<dbReference type="GO" id="GO:0003824">
    <property type="term" value="F:catalytic activity"/>
    <property type="evidence" value="ECO:0007669"/>
    <property type="project" value="InterPro"/>
</dbReference>
<feature type="region of interest" description="Disordered" evidence="1">
    <location>
        <begin position="233"/>
        <end position="307"/>
    </location>
</feature>
<dbReference type="Gene3D" id="1.10.1670.10">
    <property type="entry name" value="Helix-hairpin-Helix base-excision DNA repair enzymes (C-terminal)"/>
    <property type="match status" value="1"/>
</dbReference>
<gene>
    <name evidence="2" type="ORF">Fuma_06719</name>
</gene>
<feature type="compositionally biased region" description="Basic residues" evidence="1">
    <location>
        <begin position="297"/>
        <end position="307"/>
    </location>
</feature>
<dbReference type="OrthoDB" id="268440at2"/>
<dbReference type="AlphaFoldDB" id="A0A1P8WSL4"/>
<feature type="compositionally biased region" description="Basic and acidic residues" evidence="1">
    <location>
        <begin position="246"/>
        <end position="256"/>
    </location>
</feature>
<evidence type="ECO:0008006" key="4">
    <source>
        <dbReference type="Google" id="ProtNLM"/>
    </source>
</evidence>
<feature type="compositionally biased region" description="Low complexity" evidence="1">
    <location>
        <begin position="261"/>
        <end position="283"/>
    </location>
</feature>
<protein>
    <recommendedName>
        <fullName evidence="4">Endonuclease III</fullName>
    </recommendedName>
</protein>
<dbReference type="Gene3D" id="1.10.340.30">
    <property type="entry name" value="Hypothetical protein, domain 2"/>
    <property type="match status" value="1"/>
</dbReference>
<keyword evidence="3" id="KW-1185">Reference proteome</keyword>
<dbReference type="Proteomes" id="UP000187735">
    <property type="component" value="Chromosome"/>
</dbReference>
<dbReference type="EMBL" id="CP017641">
    <property type="protein sequence ID" value="APZ97041.1"/>
    <property type="molecule type" value="Genomic_DNA"/>
</dbReference>
<evidence type="ECO:0000313" key="3">
    <source>
        <dbReference type="Proteomes" id="UP000187735"/>
    </source>
</evidence>
<proteinExistence type="predicted"/>
<evidence type="ECO:0000256" key="1">
    <source>
        <dbReference type="SAM" id="MobiDB-lite"/>
    </source>
</evidence>
<accession>A0A1P8WSL4</accession>
<sequence>MPPASATKASDKAQACKKLTTILQKEYGKSVPKLKLPVLETMLFAVCLEDNPWDRAEAGYEQLLKSYFDLNEIRVSSVGELESTLGDLKKADWKGLRIRSILRFVFESTYSFDFEKLSKLTLESAQKRLKKIDYLSPFVSSFTMQQVLGSHVICLDHCTHRAAIHLGIVPPDSSIEDASDFLKAGVRKADAFGFTHLLRCFATDPKFESRIEDDYDEEEFDVLQVEKRLATLKAPRKRKPAKKVPAKTEKKADAKKKSSSVKKAPATKASTSGKAAAKTTPKAKATKKPAAKATKPATKKKVVRKKK</sequence>
<dbReference type="KEGG" id="fmr:Fuma_06719"/>
<dbReference type="InterPro" id="IPR011257">
    <property type="entry name" value="DNA_glycosylase"/>
</dbReference>
<dbReference type="GO" id="GO:0006281">
    <property type="term" value="P:DNA repair"/>
    <property type="evidence" value="ECO:0007669"/>
    <property type="project" value="InterPro"/>
</dbReference>
<dbReference type="SUPFAM" id="SSF48150">
    <property type="entry name" value="DNA-glycosylase"/>
    <property type="match status" value="1"/>
</dbReference>
<reference evidence="2 3" key="1">
    <citation type="journal article" date="2016" name="Front. Microbiol.">
        <title>Fuerstia marisgermanicae gen. nov., sp. nov., an Unusual Member of the Phylum Planctomycetes from the German Wadden Sea.</title>
        <authorList>
            <person name="Kohn T."/>
            <person name="Heuer A."/>
            <person name="Jogler M."/>
            <person name="Vollmers J."/>
            <person name="Boedeker C."/>
            <person name="Bunk B."/>
            <person name="Rast P."/>
            <person name="Borchert D."/>
            <person name="Glockner I."/>
            <person name="Freese H.M."/>
            <person name="Klenk H.P."/>
            <person name="Overmann J."/>
            <person name="Kaster A.K."/>
            <person name="Rohde M."/>
            <person name="Wiegand S."/>
            <person name="Jogler C."/>
        </authorList>
    </citation>
    <scope>NUCLEOTIDE SEQUENCE [LARGE SCALE GENOMIC DNA]</scope>
    <source>
        <strain evidence="2 3">NH11</strain>
    </source>
</reference>